<dbReference type="RefSeq" id="WP_184106563.1">
    <property type="nucleotide sequence ID" value="NZ_JACHNX010000021.1"/>
</dbReference>
<dbReference type="Gene3D" id="1.10.443.10">
    <property type="entry name" value="Intergrase catalytic core"/>
    <property type="match status" value="1"/>
</dbReference>
<sequence length="299" mass="32856">MNQIEDIAMKSGTFGQRKASAIDATAADTLYKKLREKHGERQGSYAMQVCRLVWNQAARHGKATGVKENPFAGMGIKSSSGAGRGNRAATRAEYDAYRAAAREMGKQSMATAAAICFEACQRVYDAFGFEDPDGRVSRGVRWGGYVPGERIGLIQSKTGNVVDIPLVDTIDGERLDLYPELEAEIRRIDRRDAADLIILDERTGQAYTKDYMNKLHRRIRDKAGLPGDLKFTSFRHGGITEIGDSGTDDVRAVSGHTTLEVTRIYNKANQEKAKRIAARRREHITIVTAGAAASIEGED</sequence>
<reference evidence="2 4" key="1">
    <citation type="submission" date="2020-08" db="EMBL/GenBank/DDBJ databases">
        <title>Genomic Encyclopedia of Type Strains, Phase IV (KMG-IV): sequencing the most valuable type-strain genomes for metagenomic binning, comparative biology and taxonomic classification.</title>
        <authorList>
            <person name="Goeker M."/>
        </authorList>
    </citation>
    <scope>NUCLEOTIDE SEQUENCE [LARGE SCALE GENOMIC DNA]</scope>
    <source>
        <strain evidence="2 4">DSM 14562</strain>
    </source>
</reference>
<proteinExistence type="predicted"/>
<dbReference type="Proteomes" id="UP000584663">
    <property type="component" value="Unassembled WGS sequence"/>
</dbReference>
<dbReference type="AlphaFoldDB" id="A0AA41DAD3"/>
<protein>
    <submittedName>
        <fullName evidence="3">Uncharacterized protein</fullName>
    </submittedName>
</protein>
<evidence type="ECO:0000256" key="1">
    <source>
        <dbReference type="ARBA" id="ARBA00023172"/>
    </source>
</evidence>
<organism evidence="3 5">
    <name type="scientific">Sphingomonas yabuuchiae</name>
    <dbReference type="NCBI Taxonomy" id="172044"/>
    <lineage>
        <taxon>Bacteria</taxon>
        <taxon>Pseudomonadati</taxon>
        <taxon>Pseudomonadota</taxon>
        <taxon>Alphaproteobacteria</taxon>
        <taxon>Sphingomonadales</taxon>
        <taxon>Sphingomonadaceae</taxon>
        <taxon>Sphingomonas</taxon>
    </lineage>
</organism>
<evidence type="ECO:0000313" key="4">
    <source>
        <dbReference type="Proteomes" id="UP000584663"/>
    </source>
</evidence>
<name>A0AA41DAD3_9SPHN</name>
<dbReference type="InterPro" id="IPR011010">
    <property type="entry name" value="DNA_brk_join_enz"/>
</dbReference>
<evidence type="ECO:0000313" key="3">
    <source>
        <dbReference type="EMBL" id="MBN3557383.1"/>
    </source>
</evidence>
<evidence type="ECO:0000313" key="2">
    <source>
        <dbReference type="EMBL" id="MBB4611211.1"/>
    </source>
</evidence>
<dbReference type="Proteomes" id="UP000704529">
    <property type="component" value="Unassembled WGS sequence"/>
</dbReference>
<keyword evidence="1" id="KW-0233">DNA recombination</keyword>
<evidence type="ECO:0000313" key="5">
    <source>
        <dbReference type="Proteomes" id="UP000704529"/>
    </source>
</evidence>
<reference evidence="3" key="2">
    <citation type="submission" date="2021-01" db="EMBL/GenBank/DDBJ databases">
        <title>Genome Sequencing of Type Strains.</title>
        <authorList>
            <person name="Lemaire J.F."/>
            <person name="Inderbitzin P."/>
            <person name="Collins S.B."/>
            <person name="Wespe N."/>
            <person name="Knight-Connoni V."/>
        </authorList>
    </citation>
    <scope>NUCLEOTIDE SEQUENCE</scope>
    <source>
        <strain evidence="3">DSM 14562</strain>
    </source>
</reference>
<keyword evidence="4" id="KW-1185">Reference proteome</keyword>
<comment type="caution">
    <text evidence="3">The sequence shown here is derived from an EMBL/GenBank/DDBJ whole genome shotgun (WGS) entry which is preliminary data.</text>
</comment>
<dbReference type="EMBL" id="JAFHKU010000114">
    <property type="protein sequence ID" value="MBN3557383.1"/>
    <property type="molecule type" value="Genomic_DNA"/>
</dbReference>
<dbReference type="GO" id="GO:0006310">
    <property type="term" value="P:DNA recombination"/>
    <property type="evidence" value="ECO:0007669"/>
    <property type="project" value="UniProtKB-KW"/>
</dbReference>
<dbReference type="InterPro" id="IPR013762">
    <property type="entry name" value="Integrase-like_cat_sf"/>
</dbReference>
<gene>
    <name evidence="2" type="ORF">GGQ89_003454</name>
    <name evidence="3" type="ORF">JYA60_03960</name>
</gene>
<dbReference type="SUPFAM" id="SSF56349">
    <property type="entry name" value="DNA breaking-rejoining enzymes"/>
    <property type="match status" value="1"/>
</dbReference>
<dbReference type="EMBL" id="JACHNX010000021">
    <property type="protein sequence ID" value="MBB4611211.1"/>
    <property type="molecule type" value="Genomic_DNA"/>
</dbReference>
<dbReference type="GO" id="GO:0015074">
    <property type="term" value="P:DNA integration"/>
    <property type="evidence" value="ECO:0007669"/>
    <property type="project" value="InterPro"/>
</dbReference>
<dbReference type="GO" id="GO:0003677">
    <property type="term" value="F:DNA binding"/>
    <property type="evidence" value="ECO:0007669"/>
    <property type="project" value="InterPro"/>
</dbReference>
<accession>A0AA41DAD3</accession>